<sequence length="193" mass="22196">MTLATRRPRPKKCAVTTCTATFVPVQSFQSWCSPDCAIVIARKKQSRERKSIEQRERREIKVRKEALKGRGDHLREAQAAFNEFIRLRDAEQPCISCGRHHQGKYDAGHYRSVGACPELRFDEDNVHKQCSPCNTHKSGDILNYRINLEQRIGPERLSRLEGPHQPLKLTIDEIKAIKAHYRARVRELKKGAA</sequence>
<comment type="caution">
    <text evidence="1">The sequence shown here is derived from an EMBL/GenBank/DDBJ whole genome shotgun (WGS) entry which is preliminary data.</text>
</comment>
<dbReference type="EMBL" id="JANEWF010000035">
    <property type="protein sequence ID" value="MDA8485864.1"/>
    <property type="molecule type" value="Genomic_DNA"/>
</dbReference>
<accession>A0ABT4YAN5</accession>
<evidence type="ECO:0000313" key="1">
    <source>
        <dbReference type="EMBL" id="MDA8485864.1"/>
    </source>
</evidence>
<evidence type="ECO:0000313" key="2">
    <source>
        <dbReference type="Proteomes" id="UP001211689"/>
    </source>
</evidence>
<dbReference type="Proteomes" id="UP001211689">
    <property type="component" value="Unassembled WGS sequence"/>
</dbReference>
<dbReference type="RefSeq" id="WP_271472021.1">
    <property type="nucleotide sequence ID" value="NZ_JANEWF010000035.1"/>
</dbReference>
<keyword evidence="2" id="KW-1185">Reference proteome</keyword>
<proteinExistence type="predicted"/>
<organism evidence="1 2">
    <name type="scientific">Metapseudomonas resinovorans</name>
    <name type="common">Pseudomonas resinovorans</name>
    <dbReference type="NCBI Taxonomy" id="53412"/>
    <lineage>
        <taxon>Bacteria</taxon>
        <taxon>Pseudomonadati</taxon>
        <taxon>Pseudomonadota</taxon>
        <taxon>Gammaproteobacteria</taxon>
        <taxon>Pseudomonadales</taxon>
        <taxon>Pseudomonadaceae</taxon>
        <taxon>Metapseudomonas</taxon>
    </lineage>
</organism>
<reference evidence="1 2" key="1">
    <citation type="submission" date="2022-07" db="EMBL/GenBank/DDBJ databases">
        <title>Genome Analysis of Selected Gammaproteobacteria from Nigerian Food snails.</title>
        <authorList>
            <person name="Okafor A.C."/>
        </authorList>
    </citation>
    <scope>NUCLEOTIDE SEQUENCE [LARGE SCALE GENOMIC DNA]</scope>
    <source>
        <strain evidence="1 2">Awg 2</strain>
    </source>
</reference>
<protein>
    <submittedName>
        <fullName evidence="1">Recombination protein NinG</fullName>
    </submittedName>
</protein>
<name>A0ABT4YAN5_METRE</name>
<dbReference type="InterPro" id="IPR008713">
    <property type="entry name" value="Phage_lambda_NinG"/>
</dbReference>
<dbReference type="Pfam" id="PF05766">
    <property type="entry name" value="NinG"/>
    <property type="match status" value="1"/>
</dbReference>
<gene>
    <name evidence="1" type="ORF">NNO07_22585</name>
</gene>